<proteinExistence type="predicted"/>
<keyword evidence="1" id="KW-0732">Signal</keyword>
<dbReference type="RefSeq" id="WP_387717989.1">
    <property type="nucleotide sequence ID" value="NZ_JBIAPI010000003.1"/>
</dbReference>
<dbReference type="Proteomes" id="UP001601948">
    <property type="component" value="Unassembled WGS sequence"/>
</dbReference>
<feature type="domain" description="Peptidase S9 prolyl oligopeptidase catalytic" evidence="2">
    <location>
        <begin position="142"/>
        <end position="265"/>
    </location>
</feature>
<dbReference type="InterPro" id="IPR029058">
    <property type="entry name" value="AB_hydrolase_fold"/>
</dbReference>
<feature type="signal peptide" evidence="1">
    <location>
        <begin position="1"/>
        <end position="30"/>
    </location>
</feature>
<evidence type="ECO:0000256" key="1">
    <source>
        <dbReference type="SAM" id="SignalP"/>
    </source>
</evidence>
<dbReference type="EC" id="3.4.-.-" evidence="3"/>
<protein>
    <submittedName>
        <fullName evidence="3">Alpha/beta hydrolase family protein</fullName>
        <ecNumber evidence="3">3.4.-.-</ecNumber>
    </submittedName>
</protein>
<dbReference type="SUPFAM" id="SSF53474">
    <property type="entry name" value="alpha/beta-Hydrolases"/>
    <property type="match status" value="1"/>
</dbReference>
<dbReference type="Pfam" id="PF00326">
    <property type="entry name" value="Peptidase_S9"/>
    <property type="match status" value="1"/>
</dbReference>
<gene>
    <name evidence="3" type="ORF">ACFYV7_16290</name>
</gene>
<sequence length="333" mass="35344">MTAGRRPLAWLLSMVTVVAASWLAAPSASAEPECAGDVAVQSIAATVDGEEATGRVYEPYRCNPGDLAPRSLIVAVHGYSETAASYPDVMSGIARRTGAALLTLDQRAENSVWKPGEFNPWAGWQDAVTITQQYKTEHPSIGKTVLWGWSQGGMTAGLALANGPAGLFDYWVDAFAPTNIVDYWNLTSAFFPAQRAQIERDAGGCTPQVCPQAYTDRSLVALAPKIDAERTFLIHGIFDVDVPYQHSVDLKNALIAAGKPYSMYTVVTDRGADGSIQPGVHDVGPTWRQGICVVERVAEGLEPLDGAARDYVTNVLVGVDTAPPPPPGAACAG</sequence>
<organism evidence="3 4">
    <name type="scientific">Nocardia suismassiliense</name>
    <dbReference type="NCBI Taxonomy" id="2077092"/>
    <lineage>
        <taxon>Bacteria</taxon>
        <taxon>Bacillati</taxon>
        <taxon>Actinomycetota</taxon>
        <taxon>Actinomycetes</taxon>
        <taxon>Mycobacteriales</taxon>
        <taxon>Nocardiaceae</taxon>
        <taxon>Nocardia</taxon>
    </lineage>
</organism>
<name>A0ABW6QSZ2_9NOCA</name>
<reference evidence="3 4" key="1">
    <citation type="submission" date="2024-10" db="EMBL/GenBank/DDBJ databases">
        <title>The Natural Products Discovery Center: Release of the First 8490 Sequenced Strains for Exploring Actinobacteria Biosynthetic Diversity.</title>
        <authorList>
            <person name="Kalkreuter E."/>
            <person name="Kautsar S.A."/>
            <person name="Yang D."/>
            <person name="Bader C.D."/>
            <person name="Teijaro C.N."/>
            <person name="Fluegel L."/>
            <person name="Davis C.M."/>
            <person name="Simpson J.R."/>
            <person name="Lauterbach L."/>
            <person name="Steele A.D."/>
            <person name="Gui C."/>
            <person name="Meng S."/>
            <person name="Li G."/>
            <person name="Viehrig K."/>
            <person name="Ye F."/>
            <person name="Su P."/>
            <person name="Kiefer A.F."/>
            <person name="Nichols A."/>
            <person name="Cepeda A.J."/>
            <person name="Yan W."/>
            <person name="Fan B."/>
            <person name="Jiang Y."/>
            <person name="Adhikari A."/>
            <person name="Zheng C.-J."/>
            <person name="Schuster L."/>
            <person name="Cowan T.M."/>
            <person name="Smanski M.J."/>
            <person name="Chevrette M.G."/>
            <person name="De Carvalho L.P.S."/>
            <person name="Shen B."/>
        </authorList>
    </citation>
    <scope>NUCLEOTIDE SEQUENCE [LARGE SCALE GENOMIC DNA]</scope>
    <source>
        <strain evidence="3 4">NPDC003040</strain>
    </source>
</reference>
<keyword evidence="3" id="KW-0378">Hydrolase</keyword>
<accession>A0ABW6QSZ2</accession>
<evidence type="ECO:0000313" key="3">
    <source>
        <dbReference type="EMBL" id="MFF3224354.1"/>
    </source>
</evidence>
<keyword evidence="4" id="KW-1185">Reference proteome</keyword>
<dbReference type="EMBL" id="JBIAPI010000003">
    <property type="protein sequence ID" value="MFF3224354.1"/>
    <property type="molecule type" value="Genomic_DNA"/>
</dbReference>
<feature type="chain" id="PRO_5047423999" evidence="1">
    <location>
        <begin position="31"/>
        <end position="333"/>
    </location>
</feature>
<dbReference type="Gene3D" id="3.40.50.1820">
    <property type="entry name" value="alpha/beta hydrolase"/>
    <property type="match status" value="1"/>
</dbReference>
<dbReference type="InterPro" id="IPR001375">
    <property type="entry name" value="Peptidase_S9_cat"/>
</dbReference>
<evidence type="ECO:0000313" key="4">
    <source>
        <dbReference type="Proteomes" id="UP001601948"/>
    </source>
</evidence>
<dbReference type="GO" id="GO:0016787">
    <property type="term" value="F:hydrolase activity"/>
    <property type="evidence" value="ECO:0007669"/>
    <property type="project" value="UniProtKB-KW"/>
</dbReference>
<evidence type="ECO:0000259" key="2">
    <source>
        <dbReference type="Pfam" id="PF00326"/>
    </source>
</evidence>
<comment type="caution">
    <text evidence="3">The sequence shown here is derived from an EMBL/GenBank/DDBJ whole genome shotgun (WGS) entry which is preliminary data.</text>
</comment>